<accession>A0A8T2JKU7</accession>
<feature type="chain" id="PRO_5035756471" evidence="1">
    <location>
        <begin position="28"/>
        <end position="213"/>
    </location>
</feature>
<dbReference type="AlphaFoldDB" id="A0A8T2JKU7"/>
<organism evidence="2 3">
    <name type="scientific">Hymenochirus boettgeri</name>
    <name type="common">Congo dwarf clawed frog</name>
    <dbReference type="NCBI Taxonomy" id="247094"/>
    <lineage>
        <taxon>Eukaryota</taxon>
        <taxon>Metazoa</taxon>
        <taxon>Chordata</taxon>
        <taxon>Craniata</taxon>
        <taxon>Vertebrata</taxon>
        <taxon>Euteleostomi</taxon>
        <taxon>Amphibia</taxon>
        <taxon>Batrachia</taxon>
        <taxon>Anura</taxon>
        <taxon>Pipoidea</taxon>
        <taxon>Pipidae</taxon>
        <taxon>Pipinae</taxon>
        <taxon>Hymenochirus</taxon>
    </lineage>
</organism>
<dbReference type="EMBL" id="JAACNH010000004">
    <property type="protein sequence ID" value="KAG8445885.1"/>
    <property type="molecule type" value="Genomic_DNA"/>
</dbReference>
<dbReference type="InterPro" id="IPR026772">
    <property type="entry name" value="Fibin"/>
</dbReference>
<evidence type="ECO:0000313" key="3">
    <source>
        <dbReference type="Proteomes" id="UP000812440"/>
    </source>
</evidence>
<evidence type="ECO:0000256" key="1">
    <source>
        <dbReference type="SAM" id="SignalP"/>
    </source>
</evidence>
<feature type="non-terminal residue" evidence="2">
    <location>
        <position position="1"/>
    </location>
</feature>
<keyword evidence="3" id="KW-1185">Reference proteome</keyword>
<dbReference type="Pfam" id="PF15819">
    <property type="entry name" value="Fibin"/>
    <property type="match status" value="1"/>
</dbReference>
<proteinExistence type="predicted"/>
<reference evidence="2" key="1">
    <citation type="thesis" date="2020" institute="ProQuest LLC" country="789 East Eisenhower Parkway, Ann Arbor, MI, USA">
        <title>Comparative Genomics and Chromosome Evolution.</title>
        <authorList>
            <person name="Mudd A.B."/>
        </authorList>
    </citation>
    <scope>NUCLEOTIDE SEQUENCE</scope>
    <source>
        <strain evidence="2">Female2</strain>
        <tissue evidence="2">Blood</tissue>
    </source>
</reference>
<name>A0A8T2JKU7_9PIPI</name>
<keyword evidence="1" id="KW-0732">Signal</keyword>
<evidence type="ECO:0000313" key="2">
    <source>
        <dbReference type="EMBL" id="KAG8445885.1"/>
    </source>
</evidence>
<comment type="caution">
    <text evidence="2">The sequence shown here is derived from an EMBL/GenBank/DDBJ whole genome shotgun (WGS) entry which is preliminary data.</text>
</comment>
<sequence length="213" mass="24322">RSKMFPCQPFGTLLKFWLAVSIGLCQSGDEELADLGSGFIINTLRDQPKEPTSRPYDTNPCKMTFTIPTQDQCSREETPPVLKEEVTYLQNLLQDTNRVLQSLQYTVNADAQDLSYQEVIVEHNKGIREDNKEFHNILNKILQEFHLHMEDEDPDGTEGRKKLKRNFLTMDNLLQTSSHIAEKLDKKAKDLDAALEKQLAKSTTLVYQSTMGS</sequence>
<dbReference type="Proteomes" id="UP000812440">
    <property type="component" value="Chromosome 5"/>
</dbReference>
<feature type="signal peptide" evidence="1">
    <location>
        <begin position="1"/>
        <end position="27"/>
    </location>
</feature>
<gene>
    <name evidence="2" type="ORF">GDO86_010612</name>
</gene>
<dbReference type="OrthoDB" id="9328070at2759"/>
<protein>
    <submittedName>
        <fullName evidence="2">Uncharacterized protein</fullName>
    </submittedName>
</protein>